<dbReference type="Pfam" id="PF02493">
    <property type="entry name" value="MORN"/>
    <property type="match status" value="8"/>
</dbReference>
<dbReference type="InterPro" id="IPR003409">
    <property type="entry name" value="MORN"/>
</dbReference>
<dbReference type="VEuPathDB" id="FungiDB:H310_08055"/>
<gene>
    <name evidence="2" type="ORF">H310_08055</name>
</gene>
<evidence type="ECO:0000256" key="1">
    <source>
        <dbReference type="ARBA" id="ARBA00022737"/>
    </source>
</evidence>
<dbReference type="EMBL" id="KI913967">
    <property type="protein sequence ID" value="ETV99327.1"/>
    <property type="molecule type" value="Genomic_DNA"/>
</dbReference>
<dbReference type="RefSeq" id="XP_008871883.1">
    <property type="nucleotide sequence ID" value="XM_008873661.1"/>
</dbReference>
<keyword evidence="1" id="KW-0677">Repeat</keyword>
<dbReference type="Gene3D" id="2.20.110.10">
    <property type="entry name" value="Histone H3 K4-specific methyltransferase SET7/9 N-terminal domain"/>
    <property type="match status" value="4"/>
</dbReference>
<proteinExistence type="predicted"/>
<dbReference type="OrthoDB" id="270720at2759"/>
<dbReference type="GeneID" id="20085105"/>
<sequence length="437" mass="47348">MSYTGGVSSRLRHGQGTYVFPGGYYRYTGDWQRGKMHGHGIFFLGDGSTYEGSFVNGEIQGMGLRRWPDGTTYSGEFVRGEMHGEGMYIAPSGKKYEGAWRDNQYHGYGELTETDQSLYEGHFLLHKPHGVGRKTWPDKSTYEGEWERGLCHGQGRWTAVDGTVYEGAWEHGVRHGLGKGAWTNGLMYDGLWTHNHRVHVPTCVVVSRLGQDGVTPDPSPLVFREVVPAVLGDEVAGDAIPPASAPIPPAKILPQFHVACCRSGTDASLWMLEENHQGPRGSIEDGATADTATIVVVEESGHGIRVSLFQGRSPADIAREATMAALADAEAKEKRKKSAAVEAVAPATDATPPLLTTLVDPATQINVVEWVVYTSHGIATIPSLQLPVEAAPGDYFLQFDSTMDTAIPSAYFGFTIVRGDDSGSDKVGGKKDVPKKK</sequence>
<dbReference type="SMART" id="SM00698">
    <property type="entry name" value="MORN"/>
    <property type="match status" value="8"/>
</dbReference>
<dbReference type="eggNOG" id="KOG0231">
    <property type="taxonomic scope" value="Eukaryota"/>
</dbReference>
<protein>
    <recommendedName>
        <fullName evidence="3">MORN repeat-containing protein 5</fullName>
    </recommendedName>
</protein>
<dbReference type="PANTHER" id="PTHR23084">
    <property type="entry name" value="PHOSPHATIDYLINOSITOL-4-PHOSPHATE 5-KINASE RELATED"/>
    <property type="match status" value="1"/>
</dbReference>
<dbReference type="AlphaFoldDB" id="A0A024U140"/>
<name>A0A024U140_9STRA</name>
<dbReference type="STRING" id="157072.A0A024U140"/>
<evidence type="ECO:0000313" key="2">
    <source>
        <dbReference type="EMBL" id="ETV99327.1"/>
    </source>
</evidence>
<evidence type="ECO:0008006" key="3">
    <source>
        <dbReference type="Google" id="ProtNLM"/>
    </source>
</evidence>
<dbReference type="SUPFAM" id="SSF82185">
    <property type="entry name" value="Histone H3 K4-specific methyltransferase SET7/9 N-terminal domain"/>
    <property type="match status" value="2"/>
</dbReference>
<dbReference type="PANTHER" id="PTHR23084:SF263">
    <property type="entry name" value="MORN REPEAT-CONTAINING PROTEIN 1"/>
    <property type="match status" value="1"/>
</dbReference>
<reference evidence="2" key="1">
    <citation type="submission" date="2013-12" db="EMBL/GenBank/DDBJ databases">
        <title>The Genome Sequence of Aphanomyces invadans NJM9701.</title>
        <authorList>
            <consortium name="The Broad Institute Genomics Platform"/>
            <person name="Russ C."/>
            <person name="Tyler B."/>
            <person name="van West P."/>
            <person name="Dieguez-Uribeondo J."/>
            <person name="Young S.K."/>
            <person name="Zeng Q."/>
            <person name="Gargeya S."/>
            <person name="Fitzgerald M."/>
            <person name="Abouelleil A."/>
            <person name="Alvarado L."/>
            <person name="Chapman S.B."/>
            <person name="Gainer-Dewar J."/>
            <person name="Goldberg J."/>
            <person name="Griggs A."/>
            <person name="Gujja S."/>
            <person name="Hansen M."/>
            <person name="Howarth C."/>
            <person name="Imamovic A."/>
            <person name="Ireland A."/>
            <person name="Larimer J."/>
            <person name="McCowan C."/>
            <person name="Murphy C."/>
            <person name="Pearson M."/>
            <person name="Poon T.W."/>
            <person name="Priest M."/>
            <person name="Roberts A."/>
            <person name="Saif S."/>
            <person name="Shea T."/>
            <person name="Sykes S."/>
            <person name="Wortman J."/>
            <person name="Nusbaum C."/>
            <person name="Birren B."/>
        </authorList>
    </citation>
    <scope>NUCLEOTIDE SEQUENCE [LARGE SCALE GENOMIC DNA]</scope>
    <source>
        <strain evidence="2">NJM9701</strain>
    </source>
</reference>
<accession>A0A024U140</accession>
<organism evidence="2">
    <name type="scientific">Aphanomyces invadans</name>
    <dbReference type="NCBI Taxonomy" id="157072"/>
    <lineage>
        <taxon>Eukaryota</taxon>
        <taxon>Sar</taxon>
        <taxon>Stramenopiles</taxon>
        <taxon>Oomycota</taxon>
        <taxon>Saprolegniomycetes</taxon>
        <taxon>Saprolegniales</taxon>
        <taxon>Verrucalvaceae</taxon>
        <taxon>Aphanomyces</taxon>
    </lineage>
</organism>